<dbReference type="PANTHER" id="PTHR34039">
    <property type="entry name" value="UPF0102 PROTEIN YRAN"/>
    <property type="match status" value="1"/>
</dbReference>
<dbReference type="AlphaFoldDB" id="A0A831WBZ5"/>
<dbReference type="Proteomes" id="UP000886251">
    <property type="component" value="Unassembled WGS sequence"/>
</dbReference>
<name>A0A831WBZ5_9GAMM</name>
<dbReference type="InterPro" id="IPR011856">
    <property type="entry name" value="tRNA_endonuc-like_dom_sf"/>
</dbReference>
<comment type="caution">
    <text evidence="3">The sequence shown here is derived from an EMBL/GenBank/DDBJ whole genome shotgun (WGS) entry which is preliminary data.</text>
</comment>
<protein>
    <recommendedName>
        <fullName evidence="2">UPF0102 protein ENI96_15420</fullName>
    </recommendedName>
</protein>
<evidence type="ECO:0000313" key="3">
    <source>
        <dbReference type="EMBL" id="HEB97807.1"/>
    </source>
</evidence>
<comment type="similarity">
    <text evidence="1 2">Belongs to the UPF0102 family.</text>
</comment>
<dbReference type="Pfam" id="PF02021">
    <property type="entry name" value="UPF0102"/>
    <property type="match status" value="1"/>
</dbReference>
<dbReference type="EMBL" id="DRKP01000191">
    <property type="protein sequence ID" value="HEB97807.1"/>
    <property type="molecule type" value="Genomic_DNA"/>
</dbReference>
<evidence type="ECO:0000256" key="2">
    <source>
        <dbReference type="HAMAP-Rule" id="MF_00048"/>
    </source>
</evidence>
<gene>
    <name evidence="3" type="ORF">ENI96_15420</name>
</gene>
<dbReference type="InterPro" id="IPR003509">
    <property type="entry name" value="UPF0102_YraN-like"/>
</dbReference>
<dbReference type="CDD" id="cd20736">
    <property type="entry name" value="PoNe_Nuclease"/>
    <property type="match status" value="1"/>
</dbReference>
<dbReference type="NCBIfam" id="TIGR00252">
    <property type="entry name" value="YraN family protein"/>
    <property type="match status" value="1"/>
</dbReference>
<dbReference type="GO" id="GO:0003676">
    <property type="term" value="F:nucleic acid binding"/>
    <property type="evidence" value="ECO:0007669"/>
    <property type="project" value="InterPro"/>
</dbReference>
<accession>A0A831WBZ5</accession>
<reference evidence="3" key="1">
    <citation type="journal article" date="2020" name="mSystems">
        <title>Genome- and Community-Level Interaction Insights into Carbon Utilization and Element Cycling Functions of Hydrothermarchaeota in Hydrothermal Sediment.</title>
        <authorList>
            <person name="Zhou Z."/>
            <person name="Liu Y."/>
            <person name="Xu W."/>
            <person name="Pan J."/>
            <person name="Luo Z.H."/>
            <person name="Li M."/>
        </authorList>
    </citation>
    <scope>NUCLEOTIDE SEQUENCE [LARGE SCALE GENOMIC DNA]</scope>
    <source>
        <strain evidence="3">HyVt-443</strain>
    </source>
</reference>
<organism evidence="3">
    <name type="scientific">Sedimenticola thiotaurini</name>
    <dbReference type="NCBI Taxonomy" id="1543721"/>
    <lineage>
        <taxon>Bacteria</taxon>
        <taxon>Pseudomonadati</taxon>
        <taxon>Pseudomonadota</taxon>
        <taxon>Gammaproteobacteria</taxon>
        <taxon>Chromatiales</taxon>
        <taxon>Sedimenticolaceae</taxon>
        <taxon>Sedimenticola</taxon>
    </lineage>
</organism>
<dbReference type="Gene3D" id="3.40.1350.10">
    <property type="match status" value="1"/>
</dbReference>
<evidence type="ECO:0000256" key="1">
    <source>
        <dbReference type="ARBA" id="ARBA00006738"/>
    </source>
</evidence>
<proteinExistence type="inferred from homology"/>
<dbReference type="InterPro" id="IPR011335">
    <property type="entry name" value="Restrct_endonuc-II-like"/>
</dbReference>
<dbReference type="HAMAP" id="MF_00048">
    <property type="entry name" value="UPF0102"/>
    <property type="match status" value="1"/>
</dbReference>
<dbReference type="PANTHER" id="PTHR34039:SF1">
    <property type="entry name" value="UPF0102 PROTEIN YRAN"/>
    <property type="match status" value="1"/>
</dbReference>
<dbReference type="SUPFAM" id="SSF52980">
    <property type="entry name" value="Restriction endonuclease-like"/>
    <property type="match status" value="1"/>
</dbReference>
<dbReference type="NCBIfam" id="NF009150">
    <property type="entry name" value="PRK12497.1-3"/>
    <property type="match status" value="1"/>
</dbReference>
<sequence>MTGGRVRGTAAEQQACRYLRERGLRLVASNFHCRRGEIDLIMQEGGDLVFVEVRYRRSERFGGALESVTPAKQRRIITAANHFLQTHPRWCDHPCRFDVVAIGGAGGDAIDWIKDAFASE</sequence>